<gene>
    <name evidence="2" type="ORF">RC083_16780</name>
</gene>
<comment type="caution">
    <text evidence="2">The sequence shown here is derived from an EMBL/GenBank/DDBJ whole genome shotgun (WGS) entry which is preliminary data.</text>
</comment>
<evidence type="ECO:0000313" key="2">
    <source>
        <dbReference type="EMBL" id="MDQ9093234.1"/>
    </source>
</evidence>
<name>A0ABU1BH25_PSEHA</name>
<organism evidence="2 3">
    <name type="scientific">Pseudoalteromonas haloplanktis</name>
    <name type="common">Alteromonas haloplanktis</name>
    <dbReference type="NCBI Taxonomy" id="228"/>
    <lineage>
        <taxon>Bacteria</taxon>
        <taxon>Pseudomonadati</taxon>
        <taxon>Pseudomonadota</taxon>
        <taxon>Gammaproteobacteria</taxon>
        <taxon>Alteromonadales</taxon>
        <taxon>Pseudoalteromonadaceae</taxon>
        <taxon>Pseudoalteromonas</taxon>
    </lineage>
</organism>
<accession>A0ABU1BH25</accession>
<dbReference type="RefSeq" id="WP_016707001.1">
    <property type="nucleotide sequence ID" value="NZ_JAVIFY010000013.1"/>
</dbReference>
<evidence type="ECO:0000259" key="1">
    <source>
        <dbReference type="Pfam" id="PF10099"/>
    </source>
</evidence>
<protein>
    <submittedName>
        <fullName evidence="2">Anti-sigma factor</fullName>
    </submittedName>
</protein>
<feature type="domain" description="Anti-sigma K factor RskA C-terminal" evidence="1">
    <location>
        <begin position="104"/>
        <end position="222"/>
    </location>
</feature>
<dbReference type="Pfam" id="PF10099">
    <property type="entry name" value="RskA_C"/>
    <property type="match status" value="1"/>
</dbReference>
<dbReference type="InterPro" id="IPR018764">
    <property type="entry name" value="RskA_C"/>
</dbReference>
<dbReference type="PANTHER" id="PTHR37461">
    <property type="entry name" value="ANTI-SIGMA-K FACTOR RSKA"/>
    <property type="match status" value="1"/>
</dbReference>
<sequence length="233" mass="26127">MNYDNQKLIDMLAAEYVLGTLKGPARKRFQRLMLTSNRVREATWMWEQHLNNLASSIKSEPPSDAVWQIISQRIDAKPSIEKVVPESNVIKPKASIWQAWSLIATAASIVLALIIWQPQAPLQQQTQQIALFKDASEQPLWFIDIDEQNLSIKASDKLIARTDKDYELWMILKGQDTPISLGLLPKSGVKSLLKDSRFNAQDIALLAISLEPIGGSPNGLPTEVVFTTELILL</sequence>
<reference evidence="2 3" key="1">
    <citation type="submission" date="2023-08" db="EMBL/GenBank/DDBJ databases">
        <title>Pseudoalteromonas haloplanktis LL1 genome.</title>
        <authorList>
            <person name="Wu S."/>
        </authorList>
    </citation>
    <scope>NUCLEOTIDE SEQUENCE [LARGE SCALE GENOMIC DNA]</scope>
    <source>
        <strain evidence="2 3">LL1</strain>
    </source>
</reference>
<proteinExistence type="predicted"/>
<dbReference type="EMBL" id="JAVIFY010000013">
    <property type="protein sequence ID" value="MDQ9093234.1"/>
    <property type="molecule type" value="Genomic_DNA"/>
</dbReference>
<dbReference type="Proteomes" id="UP001226574">
    <property type="component" value="Unassembled WGS sequence"/>
</dbReference>
<dbReference type="PANTHER" id="PTHR37461:SF1">
    <property type="entry name" value="ANTI-SIGMA-K FACTOR RSKA"/>
    <property type="match status" value="1"/>
</dbReference>
<keyword evidence="3" id="KW-1185">Reference proteome</keyword>
<dbReference type="InterPro" id="IPR051474">
    <property type="entry name" value="Anti-sigma-K/W_factor"/>
</dbReference>
<evidence type="ECO:0000313" key="3">
    <source>
        <dbReference type="Proteomes" id="UP001226574"/>
    </source>
</evidence>